<evidence type="ECO:0000313" key="2">
    <source>
        <dbReference type="EMBL" id="RRD48657.1"/>
    </source>
</evidence>
<dbReference type="Proteomes" id="UP000280935">
    <property type="component" value="Unassembled WGS sequence"/>
</dbReference>
<feature type="signal peptide" evidence="1">
    <location>
        <begin position="1"/>
        <end position="26"/>
    </location>
</feature>
<organism evidence="2 3">
    <name type="scientific">Arachnia propionica</name>
    <dbReference type="NCBI Taxonomy" id="1750"/>
    <lineage>
        <taxon>Bacteria</taxon>
        <taxon>Bacillati</taxon>
        <taxon>Actinomycetota</taxon>
        <taxon>Actinomycetes</taxon>
        <taxon>Propionibacteriales</taxon>
        <taxon>Propionibacteriaceae</taxon>
        <taxon>Arachnia</taxon>
    </lineage>
</organism>
<gene>
    <name evidence="2" type="ORF">EII35_11780</name>
</gene>
<protein>
    <submittedName>
        <fullName evidence="2">Uncharacterized protein</fullName>
    </submittedName>
</protein>
<accession>A0A3P1WSA6</accession>
<feature type="chain" id="PRO_5039453088" evidence="1">
    <location>
        <begin position="27"/>
        <end position="61"/>
    </location>
</feature>
<comment type="caution">
    <text evidence="2">The sequence shown here is derived from an EMBL/GenBank/DDBJ whole genome shotgun (WGS) entry which is preliminary data.</text>
</comment>
<dbReference type="RefSeq" id="WP_125228665.1">
    <property type="nucleotide sequence ID" value="NZ_RQYT01000033.1"/>
</dbReference>
<reference evidence="2 3" key="1">
    <citation type="submission" date="2018-11" db="EMBL/GenBank/DDBJ databases">
        <title>Genomes From Bacteria Associated with the Canine Oral Cavity: a Test Case for Automated Genome-Based Taxonomic Assignment.</title>
        <authorList>
            <person name="Coil D.A."/>
            <person name="Jospin G."/>
            <person name="Darling A.E."/>
            <person name="Wallis C."/>
            <person name="Davis I.J."/>
            <person name="Harris S."/>
            <person name="Eisen J.A."/>
            <person name="Holcombe L.J."/>
            <person name="O'Flynn C."/>
        </authorList>
    </citation>
    <scope>NUCLEOTIDE SEQUENCE [LARGE SCALE GENOMIC DNA]</scope>
    <source>
        <strain evidence="2 3">OH2822_COT-296</strain>
    </source>
</reference>
<name>A0A3P1WSA6_9ACTN</name>
<proteinExistence type="predicted"/>
<evidence type="ECO:0000313" key="3">
    <source>
        <dbReference type="Proteomes" id="UP000280935"/>
    </source>
</evidence>
<keyword evidence="1" id="KW-0732">Signal</keyword>
<dbReference type="EMBL" id="RQYT01000033">
    <property type="protein sequence ID" value="RRD48657.1"/>
    <property type="molecule type" value="Genomic_DNA"/>
</dbReference>
<sequence length="61" mass="6281">MKIRIAAAALTLAAGLSVVGAQSATAVTPEHAAPAGTVVSQATPQGFWCLFRIPRLCGYIR</sequence>
<evidence type="ECO:0000256" key="1">
    <source>
        <dbReference type="SAM" id="SignalP"/>
    </source>
</evidence>
<dbReference type="AlphaFoldDB" id="A0A3P1WSA6"/>